<gene>
    <name evidence="5" type="ORF">SAMN05444370_10619</name>
</gene>
<dbReference type="Pfam" id="PF02782">
    <property type="entry name" value="FGGY_C"/>
    <property type="match status" value="1"/>
</dbReference>
<dbReference type="GO" id="GO:0005737">
    <property type="term" value="C:cytoplasm"/>
    <property type="evidence" value="ECO:0007669"/>
    <property type="project" value="TreeGrafter"/>
</dbReference>
<feature type="domain" description="Carbohydrate kinase FGGY C-terminal" evidence="4">
    <location>
        <begin position="270"/>
        <end position="474"/>
    </location>
</feature>
<accession>A0A1H4BS53</accession>
<evidence type="ECO:0000256" key="1">
    <source>
        <dbReference type="ARBA" id="ARBA00022679"/>
    </source>
</evidence>
<dbReference type="InterPro" id="IPR000577">
    <property type="entry name" value="Carb_kinase_FGGY"/>
</dbReference>
<dbReference type="Pfam" id="PF00370">
    <property type="entry name" value="FGGY_N"/>
    <property type="match status" value="1"/>
</dbReference>
<dbReference type="Proteomes" id="UP000198703">
    <property type="component" value="Unassembled WGS sequence"/>
</dbReference>
<organism evidence="5 6">
    <name type="scientific">Rubrimonas cliftonensis</name>
    <dbReference type="NCBI Taxonomy" id="89524"/>
    <lineage>
        <taxon>Bacteria</taxon>
        <taxon>Pseudomonadati</taxon>
        <taxon>Pseudomonadota</taxon>
        <taxon>Alphaproteobacteria</taxon>
        <taxon>Rhodobacterales</taxon>
        <taxon>Paracoccaceae</taxon>
        <taxon>Rubrimonas</taxon>
    </lineage>
</organism>
<dbReference type="PANTHER" id="PTHR43435">
    <property type="entry name" value="RIBULOKINASE"/>
    <property type="match status" value="1"/>
</dbReference>
<evidence type="ECO:0000256" key="2">
    <source>
        <dbReference type="ARBA" id="ARBA00022777"/>
    </source>
</evidence>
<dbReference type="EMBL" id="FNQM01000006">
    <property type="protein sequence ID" value="SEA50951.1"/>
    <property type="molecule type" value="Genomic_DNA"/>
</dbReference>
<evidence type="ECO:0000259" key="4">
    <source>
        <dbReference type="Pfam" id="PF02782"/>
    </source>
</evidence>
<keyword evidence="2" id="KW-0418">Kinase</keyword>
<dbReference type="SUPFAM" id="SSF53067">
    <property type="entry name" value="Actin-like ATPase domain"/>
    <property type="match status" value="2"/>
</dbReference>
<dbReference type="Gene3D" id="3.30.420.40">
    <property type="match status" value="1"/>
</dbReference>
<keyword evidence="6" id="KW-1185">Reference proteome</keyword>
<feature type="domain" description="Carbohydrate kinase FGGY N-terminal" evidence="3">
    <location>
        <begin position="5"/>
        <end position="260"/>
    </location>
</feature>
<dbReference type="RefSeq" id="WP_093253404.1">
    <property type="nucleotide sequence ID" value="NZ_FNQM01000006.1"/>
</dbReference>
<dbReference type="Gene3D" id="1.20.58.2240">
    <property type="match status" value="1"/>
</dbReference>
<dbReference type="AlphaFoldDB" id="A0A1H4BS53"/>
<dbReference type="PIRSF" id="PIRSF000538">
    <property type="entry name" value="GlpK"/>
    <property type="match status" value="1"/>
</dbReference>
<dbReference type="InterPro" id="IPR018485">
    <property type="entry name" value="FGGY_C"/>
</dbReference>
<proteinExistence type="predicted"/>
<sequence length="524" mass="53089">MEKLLIGVDVGTASARAGLFSAAGALLGADERQIPVRRTGPDGFEQDAGAVWRAACAAVRGALDEAGAPGGAVVGLAFAATASLTLRDADGAPLPLDGGQPVEDRPCWDTLLWLDHRAMAEAAEMSAADPALAALCGGAVSPEMQGPKALWLKRRRPEVWARTGMLLDLCDFLGWRATGSTARSACAVACKWPWTGGWRDALLDDVGLGDLRARAGLPPQGVAPGTDLGPLTPRAARELGLSPAARVGAGLIDAHAAALGMLGRAPEAGLALIAGTSSCVMGLRRDARAGPGLWGPCPDAVLPGLSVIEGGQSATGALLDHLIGRFGGRPADDRAHAEITARVRALRAEKGPALAADLHVLPSFHGARAPVAAPAALGAICGLALDDLTGEGGFDALCRLYWRACVALALELREIVEALAGAPAACTTLHMAGGHARSPLLSGLYAEAIGCALAAHDAREPALRGCAAVAAVAAGLSPRLAEAAAVFASDAPVAPAAPALARTWDRDSAALRLMRAQRAALAAL</sequence>
<dbReference type="GO" id="GO:0019150">
    <property type="term" value="F:D-ribulokinase activity"/>
    <property type="evidence" value="ECO:0007669"/>
    <property type="project" value="TreeGrafter"/>
</dbReference>
<dbReference type="InterPro" id="IPR018484">
    <property type="entry name" value="FGGY_N"/>
</dbReference>
<name>A0A1H4BS53_9RHOB</name>
<dbReference type="GO" id="GO:0019321">
    <property type="term" value="P:pentose metabolic process"/>
    <property type="evidence" value="ECO:0007669"/>
    <property type="project" value="TreeGrafter"/>
</dbReference>
<dbReference type="STRING" id="89524.SAMN05444370_10619"/>
<evidence type="ECO:0008006" key="7">
    <source>
        <dbReference type="Google" id="ProtNLM"/>
    </source>
</evidence>
<dbReference type="PANTHER" id="PTHR43435:SF4">
    <property type="entry name" value="FGGY CARBOHYDRATE KINASE DOMAIN-CONTAINING PROTEIN"/>
    <property type="match status" value="1"/>
</dbReference>
<dbReference type="InterPro" id="IPR043129">
    <property type="entry name" value="ATPase_NBD"/>
</dbReference>
<keyword evidence="1" id="KW-0808">Transferase</keyword>
<protein>
    <recommendedName>
        <fullName evidence="7">FGGY-family pentulose kinase</fullName>
    </recommendedName>
</protein>
<dbReference type="OrthoDB" id="9805576at2"/>
<evidence type="ECO:0000259" key="3">
    <source>
        <dbReference type="Pfam" id="PF00370"/>
    </source>
</evidence>
<evidence type="ECO:0000313" key="6">
    <source>
        <dbReference type="Proteomes" id="UP000198703"/>
    </source>
</evidence>
<reference evidence="5 6" key="1">
    <citation type="submission" date="2016-10" db="EMBL/GenBank/DDBJ databases">
        <authorList>
            <person name="de Groot N.N."/>
        </authorList>
    </citation>
    <scope>NUCLEOTIDE SEQUENCE [LARGE SCALE GENOMIC DNA]</scope>
    <source>
        <strain evidence="5 6">DSM 15345</strain>
    </source>
</reference>
<evidence type="ECO:0000313" key="5">
    <source>
        <dbReference type="EMBL" id="SEA50951.1"/>
    </source>
</evidence>